<dbReference type="Pfam" id="PF02163">
    <property type="entry name" value="Peptidase_M50"/>
    <property type="match status" value="1"/>
</dbReference>
<evidence type="ECO:0000259" key="12">
    <source>
        <dbReference type="Pfam" id="PF02163"/>
    </source>
</evidence>
<comment type="caution">
    <text evidence="14">The sequence shown here is derived from an EMBL/GenBank/DDBJ whole genome shotgun (WGS) entry which is preliminary data.</text>
</comment>
<evidence type="ECO:0000256" key="9">
    <source>
        <dbReference type="ARBA" id="ARBA00023049"/>
    </source>
</evidence>
<evidence type="ECO:0000256" key="11">
    <source>
        <dbReference type="SAM" id="Phobius"/>
    </source>
</evidence>
<protein>
    <submittedName>
        <fullName evidence="14">Peptidase</fullName>
    </submittedName>
</protein>
<dbReference type="InterPro" id="IPR004387">
    <property type="entry name" value="Pept_M50_Zn"/>
</dbReference>
<evidence type="ECO:0000256" key="1">
    <source>
        <dbReference type="ARBA" id="ARBA00001947"/>
    </source>
</evidence>
<dbReference type="EMBL" id="MVJN01000014">
    <property type="protein sequence ID" value="RAP34723.1"/>
    <property type="molecule type" value="Genomic_DNA"/>
</dbReference>
<evidence type="ECO:0000256" key="7">
    <source>
        <dbReference type="ARBA" id="ARBA00022833"/>
    </source>
</evidence>
<keyword evidence="5 11" id="KW-0812">Transmembrane</keyword>
<evidence type="ECO:0000256" key="8">
    <source>
        <dbReference type="ARBA" id="ARBA00022989"/>
    </source>
</evidence>
<keyword evidence="9" id="KW-0482">Metalloprotease</keyword>
<dbReference type="GO" id="GO:0006508">
    <property type="term" value="P:proteolysis"/>
    <property type="evidence" value="ECO:0007669"/>
    <property type="project" value="UniProtKB-KW"/>
</dbReference>
<dbReference type="Gene3D" id="2.30.42.10">
    <property type="match status" value="1"/>
</dbReference>
<comment type="similarity">
    <text evidence="3">Belongs to the peptidase M50B family.</text>
</comment>
<evidence type="ECO:0000259" key="13">
    <source>
        <dbReference type="Pfam" id="PF17820"/>
    </source>
</evidence>
<evidence type="ECO:0000256" key="4">
    <source>
        <dbReference type="ARBA" id="ARBA00022670"/>
    </source>
</evidence>
<evidence type="ECO:0000256" key="3">
    <source>
        <dbReference type="ARBA" id="ARBA00007931"/>
    </source>
</evidence>
<evidence type="ECO:0000256" key="5">
    <source>
        <dbReference type="ARBA" id="ARBA00022692"/>
    </source>
</evidence>
<dbReference type="GO" id="GO:0016020">
    <property type="term" value="C:membrane"/>
    <property type="evidence" value="ECO:0007669"/>
    <property type="project" value="UniProtKB-SubCell"/>
</dbReference>
<feature type="transmembrane region" description="Helical" evidence="11">
    <location>
        <begin position="279"/>
        <end position="299"/>
    </location>
</feature>
<keyword evidence="7" id="KW-0862">Zinc</keyword>
<comment type="subcellular location">
    <subcellularLocation>
        <location evidence="2">Membrane</location>
        <topology evidence="2">Multi-pass membrane protein</topology>
    </subcellularLocation>
</comment>
<evidence type="ECO:0000256" key="2">
    <source>
        <dbReference type="ARBA" id="ARBA00004141"/>
    </source>
</evidence>
<sequence>MLIALLAIILTLLLVVGLHEAGHAIAARIFGIKIETISIGFGKPIVKWRKNGVEWVWAMWPLGGYVKLLNSRIHPVKPQDYPYCFDKKPVWVRIVVLFSGALVNLILAWAALFLYFSMDHQQQIPVVKQVVTDSVAAGAGIKSGDRIIAIDQHKTDSWQDVGMYLISHLDNPAVPIKVIGSDNTHQNYLLNLKDLSMQGNLLTAIGIVPAESQEYLERVPGQDFIEAASFASLKLKQLLWFFLIILKQLLTGKIPFSVLLGPVGLLSASILSLKQGLAVFLYFIATLSLAVGLVNLFPIPGLDGGSIIFALIEKISGRPVSVALEILLYRLALIAFFLFLVQLLLNDLQRYLR</sequence>
<dbReference type="Proteomes" id="UP000249458">
    <property type="component" value="Unassembled WGS sequence"/>
</dbReference>
<keyword evidence="8 11" id="KW-1133">Transmembrane helix</keyword>
<reference evidence="14 15" key="1">
    <citation type="submission" date="2017-02" db="EMBL/GenBank/DDBJ databases">
        <title>Legionella quilivanii strain from human: case report and whole genome sequencing analysis.</title>
        <authorList>
            <person name="Lalancette C."/>
            <person name="Leduc J.-M."/>
            <person name="Levesque S."/>
            <person name="Fournier E."/>
            <person name="Saoud J."/>
            <person name="Faucher S.P."/>
            <person name="Bernard K."/>
            <person name="Martineau C."/>
            <person name="Longtin J."/>
        </authorList>
    </citation>
    <scope>NUCLEOTIDE SEQUENCE [LARGE SCALE GENOMIC DNA]</scope>
    <source>
        <strain evidence="14 15">ID143958</strain>
    </source>
</reference>
<comment type="cofactor">
    <cofactor evidence="1">
        <name>Zn(2+)</name>
        <dbReference type="ChEBI" id="CHEBI:29105"/>
    </cofactor>
</comment>
<dbReference type="Pfam" id="PF17820">
    <property type="entry name" value="PDZ_6"/>
    <property type="match status" value="1"/>
</dbReference>
<dbReference type="AlphaFoldDB" id="A0A364LFH5"/>
<dbReference type="GO" id="GO:0004222">
    <property type="term" value="F:metalloendopeptidase activity"/>
    <property type="evidence" value="ECO:0007669"/>
    <property type="project" value="InterPro"/>
</dbReference>
<keyword evidence="4" id="KW-0645">Protease</keyword>
<keyword evidence="6" id="KW-0378">Hydrolase</keyword>
<feature type="domain" description="Peptidase M50" evidence="12">
    <location>
        <begin position="8"/>
        <end position="337"/>
    </location>
</feature>
<accession>A0A364LFH5</accession>
<dbReference type="CDD" id="cd06163">
    <property type="entry name" value="S2P-M50_PDZ_RseP-like"/>
    <property type="match status" value="1"/>
</dbReference>
<dbReference type="SUPFAM" id="SSF50156">
    <property type="entry name" value="PDZ domain-like"/>
    <property type="match status" value="1"/>
</dbReference>
<gene>
    <name evidence="14" type="ORF">B1207_14810</name>
</gene>
<dbReference type="PANTHER" id="PTHR42837:SF2">
    <property type="entry name" value="MEMBRANE METALLOPROTEASE ARASP2, CHLOROPLASTIC-RELATED"/>
    <property type="match status" value="1"/>
</dbReference>
<organism evidence="14 15">
    <name type="scientific">Legionella quinlivanii</name>
    <dbReference type="NCBI Taxonomy" id="45073"/>
    <lineage>
        <taxon>Bacteria</taxon>
        <taxon>Pseudomonadati</taxon>
        <taxon>Pseudomonadota</taxon>
        <taxon>Gammaproteobacteria</taxon>
        <taxon>Legionellales</taxon>
        <taxon>Legionellaceae</taxon>
        <taxon>Legionella</taxon>
    </lineage>
</organism>
<dbReference type="InterPro" id="IPR036034">
    <property type="entry name" value="PDZ_sf"/>
</dbReference>
<name>A0A364LFH5_9GAMM</name>
<feature type="transmembrane region" description="Helical" evidence="11">
    <location>
        <begin position="320"/>
        <end position="345"/>
    </location>
</feature>
<evidence type="ECO:0000256" key="10">
    <source>
        <dbReference type="ARBA" id="ARBA00023136"/>
    </source>
</evidence>
<keyword evidence="10 11" id="KW-0472">Membrane</keyword>
<evidence type="ECO:0000313" key="14">
    <source>
        <dbReference type="EMBL" id="RAP34723.1"/>
    </source>
</evidence>
<dbReference type="InterPro" id="IPR041489">
    <property type="entry name" value="PDZ_6"/>
</dbReference>
<dbReference type="PANTHER" id="PTHR42837">
    <property type="entry name" value="REGULATOR OF SIGMA-E PROTEASE RSEP"/>
    <property type="match status" value="1"/>
</dbReference>
<feature type="domain" description="PDZ" evidence="13">
    <location>
        <begin position="126"/>
        <end position="169"/>
    </location>
</feature>
<dbReference type="RefSeq" id="WP_112220660.1">
    <property type="nucleotide sequence ID" value="NZ_MVJN01000014.1"/>
</dbReference>
<feature type="transmembrane region" description="Helical" evidence="11">
    <location>
        <begin position="90"/>
        <end position="116"/>
    </location>
</feature>
<dbReference type="InterPro" id="IPR008915">
    <property type="entry name" value="Peptidase_M50"/>
</dbReference>
<proteinExistence type="inferred from homology"/>
<evidence type="ECO:0000313" key="15">
    <source>
        <dbReference type="Proteomes" id="UP000249458"/>
    </source>
</evidence>
<evidence type="ECO:0000256" key="6">
    <source>
        <dbReference type="ARBA" id="ARBA00022801"/>
    </source>
</evidence>